<comment type="caution">
    <text evidence="1">The sequence shown here is derived from an EMBL/GenBank/DDBJ whole genome shotgun (WGS) entry which is preliminary data.</text>
</comment>
<reference evidence="1 2" key="1">
    <citation type="submission" date="2019-02" db="EMBL/GenBank/DDBJ databases">
        <title>Sequencing the genomes of 1000 actinobacteria strains.</title>
        <authorList>
            <person name="Klenk H.-P."/>
        </authorList>
    </citation>
    <scope>NUCLEOTIDE SEQUENCE [LARGE SCALE GENOMIC DNA]</scope>
    <source>
        <strain evidence="1 2">DSM 45779</strain>
    </source>
</reference>
<dbReference type="AlphaFoldDB" id="A0A4Q7V248"/>
<gene>
    <name evidence="1" type="ORF">EV383_4479</name>
</gene>
<proteinExistence type="predicted"/>
<dbReference type="Proteomes" id="UP000291591">
    <property type="component" value="Unassembled WGS sequence"/>
</dbReference>
<organism evidence="1 2">
    <name type="scientific">Pseudonocardia sediminis</name>
    <dbReference type="NCBI Taxonomy" id="1397368"/>
    <lineage>
        <taxon>Bacteria</taxon>
        <taxon>Bacillati</taxon>
        <taxon>Actinomycetota</taxon>
        <taxon>Actinomycetes</taxon>
        <taxon>Pseudonocardiales</taxon>
        <taxon>Pseudonocardiaceae</taxon>
        <taxon>Pseudonocardia</taxon>
    </lineage>
</organism>
<evidence type="ECO:0000313" key="1">
    <source>
        <dbReference type="EMBL" id="RZT87554.1"/>
    </source>
</evidence>
<dbReference type="EMBL" id="SHKL01000001">
    <property type="protein sequence ID" value="RZT87554.1"/>
    <property type="molecule type" value="Genomic_DNA"/>
</dbReference>
<sequence length="77" mass="8383">MVFAPPDPPVAPTTVLDPASFPHEPDPAYAVTEANSGAPGVRTSRWTVCVHCHLRYPIAQNWSCSTRVRNAREVARG</sequence>
<keyword evidence="2" id="KW-1185">Reference proteome</keyword>
<evidence type="ECO:0000313" key="2">
    <source>
        <dbReference type="Proteomes" id="UP000291591"/>
    </source>
</evidence>
<protein>
    <submittedName>
        <fullName evidence="1">Uncharacterized protein</fullName>
    </submittedName>
</protein>
<name>A0A4Q7V248_PSEST</name>
<accession>A0A4Q7V248</accession>